<dbReference type="AlphaFoldDB" id="A0ABD2QG19"/>
<dbReference type="Proteomes" id="UP001626550">
    <property type="component" value="Unassembled WGS sequence"/>
</dbReference>
<name>A0ABD2QG19_9PLAT</name>
<sequence>MLRRGMPHTDPLISDTHSILTDDDGLCAYYPDKSSNILSLQPRKQVLFGSGLVSIRDHVVQWRNARLKNLPKSRSVDKVYHAAQFDGLSSANNDWKATHSSFIGSCQCLRKVSLNSIGRKSVDEGKKSSNIEQSTPYNRFVTDLLPSNEDIIVPTVSNPVKFSPPNWGRENECFRNSSITDPEIASLIDMKSELPEASTRRPSVPHRPQRLNKQVSSVSEPDSRRIRRPSGDELSASSDLMSEPVRLFSDKLSEEIRIEPFLVNGVKVSDTHYLLLNRGPEGRRRRVFDSDGSSSTTSTATLSRNQLRLHLLHSANNYVNRKPQLNETIEQFFKHAQDQLLTSDRIDSEEQRTPSRGISRANSALNEDMCQTHFLNNQKGIVLQLNCSVPLATEDECKTVLIGSNWDFEEAEKRLKVEILSKRSVDSLSYFRRVLRDQNWDLERSIEFVENDREKRQSLIGGESLERHYKRRSSKSRTSRYHRRWVNQDAQNQHDKDFPID</sequence>
<evidence type="ECO:0000256" key="1">
    <source>
        <dbReference type="SAM" id="MobiDB-lite"/>
    </source>
</evidence>
<feature type="compositionally biased region" description="Basic residues" evidence="1">
    <location>
        <begin position="468"/>
        <end position="485"/>
    </location>
</feature>
<feature type="region of interest" description="Disordered" evidence="1">
    <location>
        <begin position="467"/>
        <end position="501"/>
    </location>
</feature>
<organism evidence="2 3">
    <name type="scientific">Cichlidogyrus casuarinus</name>
    <dbReference type="NCBI Taxonomy" id="1844966"/>
    <lineage>
        <taxon>Eukaryota</taxon>
        <taxon>Metazoa</taxon>
        <taxon>Spiralia</taxon>
        <taxon>Lophotrochozoa</taxon>
        <taxon>Platyhelminthes</taxon>
        <taxon>Monogenea</taxon>
        <taxon>Monopisthocotylea</taxon>
        <taxon>Dactylogyridea</taxon>
        <taxon>Ancyrocephalidae</taxon>
        <taxon>Cichlidogyrus</taxon>
    </lineage>
</organism>
<evidence type="ECO:0000313" key="2">
    <source>
        <dbReference type="EMBL" id="KAL3318157.1"/>
    </source>
</evidence>
<proteinExistence type="predicted"/>
<feature type="compositionally biased region" description="Polar residues" evidence="1">
    <location>
        <begin position="211"/>
        <end position="220"/>
    </location>
</feature>
<feature type="compositionally biased region" description="Basic and acidic residues" evidence="1">
    <location>
        <begin position="492"/>
        <end position="501"/>
    </location>
</feature>
<protein>
    <submittedName>
        <fullName evidence="2">Uncharacterized protein</fullName>
    </submittedName>
</protein>
<reference evidence="2 3" key="1">
    <citation type="submission" date="2024-11" db="EMBL/GenBank/DDBJ databases">
        <title>Adaptive evolution of stress response genes in parasites aligns with host niche diversity.</title>
        <authorList>
            <person name="Hahn C."/>
            <person name="Resl P."/>
        </authorList>
    </citation>
    <scope>NUCLEOTIDE SEQUENCE [LARGE SCALE GENOMIC DNA]</scope>
    <source>
        <strain evidence="2">EGGRZ-B1_66</strain>
        <tissue evidence="2">Body</tissue>
    </source>
</reference>
<feature type="region of interest" description="Disordered" evidence="1">
    <location>
        <begin position="195"/>
        <end position="238"/>
    </location>
</feature>
<dbReference type="EMBL" id="JBJKFK010000281">
    <property type="protein sequence ID" value="KAL3318157.1"/>
    <property type="molecule type" value="Genomic_DNA"/>
</dbReference>
<evidence type="ECO:0000313" key="3">
    <source>
        <dbReference type="Proteomes" id="UP001626550"/>
    </source>
</evidence>
<gene>
    <name evidence="2" type="ORF">Ciccas_003190</name>
</gene>
<accession>A0ABD2QG19</accession>
<keyword evidence="3" id="KW-1185">Reference proteome</keyword>
<comment type="caution">
    <text evidence="2">The sequence shown here is derived from an EMBL/GenBank/DDBJ whole genome shotgun (WGS) entry which is preliminary data.</text>
</comment>